<dbReference type="InterPro" id="IPR005135">
    <property type="entry name" value="Endo/exonuclease/phosphatase"/>
</dbReference>
<evidence type="ECO:0000259" key="2">
    <source>
        <dbReference type="Pfam" id="PF03372"/>
    </source>
</evidence>
<dbReference type="InterPro" id="IPR012337">
    <property type="entry name" value="RNaseH-like_sf"/>
</dbReference>
<protein>
    <recommendedName>
        <fullName evidence="2">Endonuclease/exonuclease/phosphatase domain-containing protein</fullName>
    </recommendedName>
</protein>
<dbReference type="AlphaFoldDB" id="A0ABD1DEY1"/>
<feature type="compositionally biased region" description="Acidic residues" evidence="1">
    <location>
        <begin position="743"/>
        <end position="757"/>
    </location>
</feature>
<dbReference type="PANTHER" id="PTHR33395:SF22">
    <property type="entry name" value="REVERSE TRANSCRIPTASE DOMAIN-CONTAINING PROTEIN"/>
    <property type="match status" value="1"/>
</dbReference>
<dbReference type="Gene3D" id="3.60.10.10">
    <property type="entry name" value="Endonuclease/exonuclease/phosphatase"/>
    <property type="match status" value="1"/>
</dbReference>
<dbReference type="EMBL" id="JBEHCU010005964">
    <property type="protein sequence ID" value="KAL1398241.1"/>
    <property type="molecule type" value="Genomic_DNA"/>
</dbReference>
<dbReference type="InterPro" id="IPR036691">
    <property type="entry name" value="Endo/exonu/phosph_ase_sf"/>
</dbReference>
<sequence>MRTKTKQFFLALASSDYDVIALSETWLQDDIVDAELSSNYNLFRQDRNELTSDRSRGGGVLIAVKKAHDFTCTRVLSAGYEHLEQVAVRIKARNHTVYVCCIYIRPNSPPDVYTSHGTAVQELVDLSSNDDSIIVTGDYNLPHLAWTFDVDVNGFIPLNASTEQELALTENVVATGLLQICSLANVNGRILDLAFVNDTLSVELIEPPKPILRTDRHHKPFILRVDFPDIPGVATRLEDAEPDFSRCDFDRVTESLSSIDWDDILQDQDSNTSTTIFYDVLYEIVRQFVPSKRVSRNRTEKLPWWNADLRNRRNILRKARKRLFKAGTPENQTAVDRLEIEYELLQDSLFRDYLNRVQVDLKDNPSSFWKYVRSRKRTSVLPTRISLNGSTAENPEDAANVFADFFSSVYEADAPSASNDYLNDLPTYDIDFPQPEFSQAEVKSALDAVDPSKGAGPDRLPPSFIKRLSEHLAKPVSVIFNRSLSEGTFPDEWKLAAITPIHKTGSTTAAENYRPISILSCLPKVFEVLIHEGMYSAAQVVISEFQHGFVKKRSTVSNLMAKMRKIQIEMDEALFYESCVKMTTVAGMPLNVFEAPGVQDVFSRIESGLGINHVNRNNVTERIEHVAKQFRSFVRSELKGKRVCLKMDEASRRGRSVLGINVQFLHQKKLVIRTLGLIDLEVAHTAENIKAEVIKLISEYGLSLRQIYTITTDNGANFVKAVELLKQEIARYMQMRATGSDHESDDEELEDEGEDQNEEIHSDDDGQENSDETAGNIEDEDDEIDKARVLLGGVRCAAHTLQLTVHDCIKECNLKKHLVNVRSAVKVLRKFPFKASFKMEKKKLPFLDVETRWNSAFEMVSYFKENETFIKDLLKSNQKEALISKSTWTFIWSFTAVFQPVFIATKKLQEENMTMGDFLFAWETCRLELEDSTSNMAKCLIRHMDRRRVKLFSPPVVAALYLDPR</sequence>
<organism evidence="3 4">
    <name type="scientific">Culex pipiens pipiens</name>
    <name type="common">Northern house mosquito</name>
    <dbReference type="NCBI Taxonomy" id="38569"/>
    <lineage>
        <taxon>Eukaryota</taxon>
        <taxon>Metazoa</taxon>
        <taxon>Ecdysozoa</taxon>
        <taxon>Arthropoda</taxon>
        <taxon>Hexapoda</taxon>
        <taxon>Insecta</taxon>
        <taxon>Pterygota</taxon>
        <taxon>Neoptera</taxon>
        <taxon>Endopterygota</taxon>
        <taxon>Diptera</taxon>
        <taxon>Nematocera</taxon>
        <taxon>Culicoidea</taxon>
        <taxon>Culicidae</taxon>
        <taxon>Culicinae</taxon>
        <taxon>Culicini</taxon>
        <taxon>Culex</taxon>
        <taxon>Culex</taxon>
    </lineage>
</organism>
<evidence type="ECO:0000313" key="4">
    <source>
        <dbReference type="Proteomes" id="UP001562425"/>
    </source>
</evidence>
<comment type="caution">
    <text evidence="3">The sequence shown here is derived from an EMBL/GenBank/DDBJ whole genome shotgun (WGS) entry which is preliminary data.</text>
</comment>
<evidence type="ECO:0000256" key="1">
    <source>
        <dbReference type="SAM" id="MobiDB-lite"/>
    </source>
</evidence>
<accession>A0ABD1DEY1</accession>
<dbReference type="PANTHER" id="PTHR33395">
    <property type="entry name" value="TRANSCRIPTASE, PUTATIVE-RELATED-RELATED"/>
    <property type="match status" value="1"/>
</dbReference>
<feature type="domain" description="Endonuclease/exonuclease/phosphatase" evidence="2">
    <location>
        <begin position="12"/>
        <end position="153"/>
    </location>
</feature>
<proteinExistence type="predicted"/>
<feature type="non-terminal residue" evidence="3">
    <location>
        <position position="965"/>
    </location>
</feature>
<dbReference type="Proteomes" id="UP001562425">
    <property type="component" value="Unassembled WGS sequence"/>
</dbReference>
<feature type="region of interest" description="Disordered" evidence="1">
    <location>
        <begin position="737"/>
        <end position="779"/>
    </location>
</feature>
<dbReference type="Pfam" id="PF03372">
    <property type="entry name" value="Exo_endo_phos"/>
    <property type="match status" value="1"/>
</dbReference>
<name>A0ABD1DEY1_CULPP</name>
<keyword evidence="4" id="KW-1185">Reference proteome</keyword>
<dbReference type="SUPFAM" id="SSF56219">
    <property type="entry name" value="DNase I-like"/>
    <property type="match status" value="1"/>
</dbReference>
<evidence type="ECO:0000313" key="3">
    <source>
        <dbReference type="EMBL" id="KAL1398241.1"/>
    </source>
</evidence>
<reference evidence="3 4" key="1">
    <citation type="submission" date="2024-05" db="EMBL/GenBank/DDBJ databases">
        <title>Culex pipiens pipiens assembly and annotation.</title>
        <authorList>
            <person name="Alout H."/>
            <person name="Durand T."/>
        </authorList>
    </citation>
    <scope>NUCLEOTIDE SEQUENCE [LARGE SCALE GENOMIC DNA]</scope>
    <source>
        <strain evidence="3">HA-2024</strain>
        <tissue evidence="3">Whole body</tissue>
    </source>
</reference>
<gene>
    <name evidence="3" type="ORF">pipiens_002413</name>
</gene>
<feature type="compositionally biased region" description="Acidic residues" evidence="1">
    <location>
        <begin position="765"/>
        <end position="779"/>
    </location>
</feature>
<dbReference type="SUPFAM" id="SSF53098">
    <property type="entry name" value="Ribonuclease H-like"/>
    <property type="match status" value="1"/>
</dbReference>